<dbReference type="RefSeq" id="WP_203767087.1">
    <property type="nucleotide sequence ID" value="NZ_BAAAYJ010000043.1"/>
</dbReference>
<evidence type="ECO:0000313" key="2">
    <source>
        <dbReference type="Proteomes" id="UP000647172"/>
    </source>
</evidence>
<proteinExistence type="predicted"/>
<gene>
    <name evidence="1" type="ORF">Ani05nite_20090</name>
</gene>
<accession>A0A919JFM7</accession>
<evidence type="ECO:0000313" key="1">
    <source>
        <dbReference type="EMBL" id="GIE48475.1"/>
    </source>
</evidence>
<dbReference type="EMBL" id="BOMQ01000026">
    <property type="protein sequence ID" value="GIE48475.1"/>
    <property type="molecule type" value="Genomic_DNA"/>
</dbReference>
<organism evidence="1 2">
    <name type="scientific">Actinoplanes nipponensis</name>
    <dbReference type="NCBI Taxonomy" id="135950"/>
    <lineage>
        <taxon>Bacteria</taxon>
        <taxon>Bacillati</taxon>
        <taxon>Actinomycetota</taxon>
        <taxon>Actinomycetes</taxon>
        <taxon>Micromonosporales</taxon>
        <taxon>Micromonosporaceae</taxon>
        <taxon>Actinoplanes</taxon>
    </lineage>
</organism>
<reference evidence="1" key="1">
    <citation type="submission" date="2021-01" db="EMBL/GenBank/DDBJ databases">
        <title>Whole genome shotgun sequence of Actinoplanes nipponensis NBRC 14063.</title>
        <authorList>
            <person name="Komaki H."/>
            <person name="Tamura T."/>
        </authorList>
    </citation>
    <scope>NUCLEOTIDE SEQUENCE</scope>
    <source>
        <strain evidence="1">NBRC 14063</strain>
    </source>
</reference>
<comment type="caution">
    <text evidence="1">The sequence shown here is derived from an EMBL/GenBank/DDBJ whole genome shotgun (WGS) entry which is preliminary data.</text>
</comment>
<sequence length="111" mass="11898">MPQHNILGEWQLRQTNNFTVTVTVPFINTDGSFPVTGKHSNGTVQGSGFGRLGGLTAGGDEIHFRIGWANGTEGAYQGVFDPTGFINGSTFDVQHPDVTAGWRSLRSFAVS</sequence>
<keyword evidence="2" id="KW-1185">Reference proteome</keyword>
<name>A0A919JFM7_9ACTN</name>
<protein>
    <submittedName>
        <fullName evidence="1">Uncharacterized protein</fullName>
    </submittedName>
</protein>
<dbReference type="Proteomes" id="UP000647172">
    <property type="component" value="Unassembled WGS sequence"/>
</dbReference>
<dbReference type="AlphaFoldDB" id="A0A919JFM7"/>